<protein>
    <submittedName>
        <fullName evidence="2">Uncharacterized protein</fullName>
    </submittedName>
</protein>
<feature type="compositionally biased region" description="Basic and acidic residues" evidence="1">
    <location>
        <begin position="329"/>
        <end position="338"/>
    </location>
</feature>
<evidence type="ECO:0000313" key="4">
    <source>
        <dbReference type="Proteomes" id="UP000251714"/>
    </source>
</evidence>
<dbReference type="Proteomes" id="UP000251714">
    <property type="component" value="Unassembled WGS sequence"/>
</dbReference>
<reference evidence="3 5" key="2">
    <citation type="journal article" date="2018" name="Sci. Rep.">
        <title>Characterisation of pathogen-specific regions and novel effector candidates in Fusarium oxysporum f. sp. cepae.</title>
        <authorList>
            <person name="Armitage A.D."/>
            <person name="Taylor A."/>
            <person name="Sobczyk M.K."/>
            <person name="Baxter L."/>
            <person name="Greenfield B.P."/>
            <person name="Bates H.J."/>
            <person name="Wilson F."/>
            <person name="Jackson A.C."/>
            <person name="Ott S."/>
            <person name="Harrison R.J."/>
            <person name="Clarkson J.P."/>
        </authorList>
    </citation>
    <scope>NUCLEOTIDE SEQUENCE [LARGE SCALE GENOMIC DNA]</scope>
    <source>
        <strain evidence="3 5">Fp_A8</strain>
    </source>
</reference>
<gene>
    <name evidence="3" type="ORF">BFJ72_g11518</name>
    <name evidence="2" type="ORF">FPRO05_04386</name>
</gene>
<feature type="region of interest" description="Disordered" evidence="1">
    <location>
        <begin position="299"/>
        <end position="338"/>
    </location>
</feature>
<proteinExistence type="predicted"/>
<evidence type="ECO:0000313" key="3">
    <source>
        <dbReference type="EMBL" id="RKL30405.1"/>
    </source>
</evidence>
<evidence type="ECO:0000256" key="1">
    <source>
        <dbReference type="SAM" id="MobiDB-lite"/>
    </source>
</evidence>
<comment type="caution">
    <text evidence="2">The sequence shown here is derived from an EMBL/GenBank/DDBJ whole genome shotgun (WGS) entry which is preliminary data.</text>
</comment>
<accession>A0A365MRP8</accession>
<evidence type="ECO:0000313" key="5">
    <source>
        <dbReference type="Proteomes" id="UP000283569"/>
    </source>
</evidence>
<evidence type="ECO:0000313" key="2">
    <source>
        <dbReference type="EMBL" id="RBA11213.1"/>
    </source>
</evidence>
<reference evidence="2 4" key="1">
    <citation type="submission" date="2017-12" db="EMBL/GenBank/DDBJ databases">
        <title>Genome sequence of the mycotoxigenic crop pathogen Fusarium proliferatum, strain ITEM 2341 from Date Palm.</title>
        <authorList>
            <person name="Almiman B.F."/>
            <person name="Shittu T.A."/>
            <person name="Muthumeenakshi S."/>
            <person name="Baroncelli R."/>
            <person name="Sreenivasaprasada S."/>
        </authorList>
    </citation>
    <scope>NUCLEOTIDE SEQUENCE [LARGE SCALE GENOMIC DNA]</scope>
    <source>
        <strain evidence="2 4">ITEM 2341</strain>
    </source>
</reference>
<dbReference type="EMBL" id="PKMI01000050">
    <property type="protein sequence ID" value="RBA11213.1"/>
    <property type="molecule type" value="Genomic_DNA"/>
</dbReference>
<dbReference type="AlphaFoldDB" id="A0A365MRP8"/>
<organism evidence="2 4">
    <name type="scientific">Gibberella intermedia</name>
    <name type="common">Bulb rot disease fungus</name>
    <name type="synonym">Fusarium proliferatum</name>
    <dbReference type="NCBI Taxonomy" id="948311"/>
    <lineage>
        <taxon>Eukaryota</taxon>
        <taxon>Fungi</taxon>
        <taxon>Dikarya</taxon>
        <taxon>Ascomycota</taxon>
        <taxon>Pezizomycotina</taxon>
        <taxon>Sordariomycetes</taxon>
        <taxon>Hypocreomycetidae</taxon>
        <taxon>Hypocreales</taxon>
        <taxon>Nectriaceae</taxon>
        <taxon>Fusarium</taxon>
        <taxon>Fusarium fujikuroi species complex</taxon>
    </lineage>
</organism>
<feature type="compositionally biased region" description="Basic and acidic residues" evidence="1">
    <location>
        <begin position="299"/>
        <end position="313"/>
    </location>
</feature>
<feature type="region of interest" description="Disordered" evidence="1">
    <location>
        <begin position="1"/>
        <end position="33"/>
    </location>
</feature>
<sequence>MVPENVVDGWDNDPLQEEPFPGPDNQSKMKRSVENAEHVGTQLLTINRNGRQLTLVDLGLFTPTAGQYFRNERRRRHSQYDGGRASSFQPFGQRFKGNNALVFYPEGSPTFAGALSQDMDISHRIEVCDTPAPSIVELGNYITQIRHRPCFANSPNLQITFLNIFPDILGDWPPQEGRPYEPPRFRSTLRDVMSEPPEGTEHRIERSMDVMVAARRSMYGADMLPRTTNFGVTPEEARELNKKQHGSVLKLVCLGLPGGCMMLSPFLWAVRFYVIVGEAEHIIYVIFSNTTNFGVTPEEARELHQSQKAHDAAKATAAPDGGGIWDGGASKDDLSDLI</sequence>
<dbReference type="EMBL" id="MRDB01000052">
    <property type="protein sequence ID" value="RKL30405.1"/>
    <property type="molecule type" value="Genomic_DNA"/>
</dbReference>
<dbReference type="Proteomes" id="UP000283569">
    <property type="component" value="Unassembled WGS sequence"/>
</dbReference>
<name>A0A365MRP8_GIBIN</name>